<name>A0A1U7HNN7_9CYAN</name>
<sequence>MSSTPPEINALIKRFNNELDWIEGKATEGLEFIRIVLERFPENPTLVRLFAFLNNAIFFVNLQRSRLQIIVNEIDVIDMASYEEFKEMAEKLDRQLDLILEAKSIFSGIIECLKKLK</sequence>
<accession>A0A1U7HNN7</accession>
<proteinExistence type="predicted"/>
<evidence type="ECO:0000313" key="1">
    <source>
        <dbReference type="EMBL" id="OKH25125.1"/>
    </source>
</evidence>
<organism evidence="1 2">
    <name type="scientific">Hydrococcus rivularis NIES-593</name>
    <dbReference type="NCBI Taxonomy" id="1921803"/>
    <lineage>
        <taxon>Bacteria</taxon>
        <taxon>Bacillati</taxon>
        <taxon>Cyanobacteriota</taxon>
        <taxon>Cyanophyceae</taxon>
        <taxon>Pleurocapsales</taxon>
        <taxon>Hydrococcaceae</taxon>
        <taxon>Hydrococcus</taxon>
    </lineage>
</organism>
<dbReference type="Proteomes" id="UP000186868">
    <property type="component" value="Unassembled WGS sequence"/>
</dbReference>
<gene>
    <name evidence="1" type="ORF">NIES593_04990</name>
</gene>
<evidence type="ECO:0008006" key="3">
    <source>
        <dbReference type="Google" id="ProtNLM"/>
    </source>
</evidence>
<keyword evidence="2" id="KW-1185">Reference proteome</keyword>
<dbReference type="RefSeq" id="WP_073598538.1">
    <property type="nucleotide sequence ID" value="NZ_MRCB01000004.1"/>
</dbReference>
<protein>
    <recommendedName>
        <fullName evidence="3">Restriction endonuclease subunit S</fullName>
    </recommendedName>
</protein>
<evidence type="ECO:0000313" key="2">
    <source>
        <dbReference type="Proteomes" id="UP000186868"/>
    </source>
</evidence>
<comment type="caution">
    <text evidence="1">The sequence shown here is derived from an EMBL/GenBank/DDBJ whole genome shotgun (WGS) entry which is preliminary data.</text>
</comment>
<dbReference type="AlphaFoldDB" id="A0A1U7HNN7"/>
<reference evidence="1 2" key="1">
    <citation type="submission" date="2016-11" db="EMBL/GenBank/DDBJ databases">
        <title>Draft Genome Sequences of Nine Cyanobacterial Strains from Diverse Habitats.</title>
        <authorList>
            <person name="Zhu T."/>
            <person name="Hou S."/>
            <person name="Lu X."/>
            <person name="Hess W.R."/>
        </authorList>
    </citation>
    <scope>NUCLEOTIDE SEQUENCE [LARGE SCALE GENOMIC DNA]</scope>
    <source>
        <strain evidence="1 2">NIES-593</strain>
    </source>
</reference>
<dbReference type="EMBL" id="MRCB01000004">
    <property type="protein sequence ID" value="OKH25125.1"/>
    <property type="molecule type" value="Genomic_DNA"/>
</dbReference>